<keyword evidence="4" id="KW-1185">Reference proteome</keyword>
<feature type="compositionally biased region" description="Polar residues" evidence="1">
    <location>
        <begin position="658"/>
        <end position="670"/>
    </location>
</feature>
<feature type="compositionally biased region" description="Basic and acidic residues" evidence="1">
    <location>
        <begin position="515"/>
        <end position="533"/>
    </location>
</feature>
<reference evidence="3 4" key="1">
    <citation type="journal article" date="2018" name="IMA Fungus">
        <title>IMA Genome-F 9: Draft genome sequence of Annulohypoxylon stygium, Aspergillus mulundensis, Berkeleyomyces basicola (syn. Thielaviopsis basicola), Ceratocystis smalleyi, two Cercospora beticola strains, Coleophoma cylindrospora, Fusarium fracticaudum, Phialophora cf. hyalina, and Morchella septimelata.</title>
        <authorList>
            <person name="Wingfield B.D."/>
            <person name="Bills G.F."/>
            <person name="Dong Y."/>
            <person name="Huang W."/>
            <person name="Nel W.J."/>
            <person name="Swalarsk-Parry B.S."/>
            <person name="Vaghefi N."/>
            <person name="Wilken P.M."/>
            <person name="An Z."/>
            <person name="de Beer Z.W."/>
            <person name="De Vos L."/>
            <person name="Chen L."/>
            <person name="Duong T.A."/>
            <person name="Gao Y."/>
            <person name="Hammerbacher A."/>
            <person name="Kikkert J.R."/>
            <person name="Li Y."/>
            <person name="Li H."/>
            <person name="Li K."/>
            <person name="Li Q."/>
            <person name="Liu X."/>
            <person name="Ma X."/>
            <person name="Naidoo K."/>
            <person name="Pethybridge S.J."/>
            <person name="Sun J."/>
            <person name="Steenkamp E.T."/>
            <person name="van der Nest M.A."/>
            <person name="van Wyk S."/>
            <person name="Wingfield M.J."/>
            <person name="Xiong C."/>
            <person name="Yue Q."/>
            <person name="Zhang X."/>
        </authorList>
    </citation>
    <scope>NUCLEOTIDE SEQUENCE [LARGE SCALE GENOMIC DNA]</scope>
    <source>
        <strain evidence="3 4">BP 5553</strain>
    </source>
</reference>
<evidence type="ECO:0000313" key="3">
    <source>
        <dbReference type="EMBL" id="RDL39439.1"/>
    </source>
</evidence>
<name>A0A370TVA9_9HELO</name>
<dbReference type="SUPFAM" id="SSF57716">
    <property type="entry name" value="Glucocorticoid receptor-like (DNA-binding domain)"/>
    <property type="match status" value="1"/>
</dbReference>
<dbReference type="InterPro" id="IPR057725">
    <property type="entry name" value="Ams2-SPT21_N"/>
</dbReference>
<evidence type="ECO:0000259" key="2">
    <source>
        <dbReference type="Pfam" id="PF25823"/>
    </source>
</evidence>
<dbReference type="PANTHER" id="PTHR39147">
    <property type="entry name" value="PROTEIN SPT21"/>
    <property type="match status" value="1"/>
</dbReference>
<feature type="compositionally biased region" description="Polar residues" evidence="1">
    <location>
        <begin position="948"/>
        <end position="957"/>
    </location>
</feature>
<dbReference type="Proteomes" id="UP000254866">
    <property type="component" value="Unassembled WGS sequence"/>
</dbReference>
<dbReference type="Pfam" id="PF25823">
    <property type="entry name" value="Ams2-SPT21_N"/>
    <property type="match status" value="1"/>
</dbReference>
<feature type="region of interest" description="Disordered" evidence="1">
    <location>
        <begin position="932"/>
        <end position="1024"/>
    </location>
</feature>
<dbReference type="GO" id="GO:0000183">
    <property type="term" value="P:rDNA heterochromatin formation"/>
    <property type="evidence" value="ECO:0007669"/>
    <property type="project" value="TreeGrafter"/>
</dbReference>
<feature type="region of interest" description="Disordered" evidence="1">
    <location>
        <begin position="875"/>
        <end position="902"/>
    </location>
</feature>
<dbReference type="InterPro" id="IPR013088">
    <property type="entry name" value="Znf_NHR/GATA"/>
</dbReference>
<feature type="compositionally biased region" description="Basic residues" evidence="1">
    <location>
        <begin position="294"/>
        <end position="303"/>
    </location>
</feature>
<feature type="region of interest" description="Disordered" evidence="1">
    <location>
        <begin position="420"/>
        <end position="613"/>
    </location>
</feature>
<dbReference type="GeneID" id="43596628"/>
<feature type="domain" description="Ams2/SPT21 N-terminal" evidence="2">
    <location>
        <begin position="35"/>
        <end position="175"/>
    </location>
</feature>
<feature type="region of interest" description="Disordered" evidence="1">
    <location>
        <begin position="249"/>
        <end position="345"/>
    </location>
</feature>
<feature type="compositionally biased region" description="Basic and acidic residues" evidence="1">
    <location>
        <begin position="958"/>
        <end position="971"/>
    </location>
</feature>
<organism evidence="3 4">
    <name type="scientific">Venustampulla echinocandica</name>
    <dbReference type="NCBI Taxonomy" id="2656787"/>
    <lineage>
        <taxon>Eukaryota</taxon>
        <taxon>Fungi</taxon>
        <taxon>Dikarya</taxon>
        <taxon>Ascomycota</taxon>
        <taxon>Pezizomycotina</taxon>
        <taxon>Leotiomycetes</taxon>
        <taxon>Helotiales</taxon>
        <taxon>Pleuroascaceae</taxon>
        <taxon>Venustampulla</taxon>
    </lineage>
</organism>
<feature type="region of interest" description="Disordered" evidence="1">
    <location>
        <begin position="907"/>
        <end position="926"/>
    </location>
</feature>
<feature type="compositionally biased region" description="Pro residues" evidence="1">
    <location>
        <begin position="474"/>
        <end position="488"/>
    </location>
</feature>
<dbReference type="Gene3D" id="3.30.50.10">
    <property type="entry name" value="Erythroid Transcription Factor GATA-1, subunit A"/>
    <property type="match status" value="1"/>
</dbReference>
<feature type="region of interest" description="Disordered" evidence="1">
    <location>
        <begin position="1254"/>
        <end position="1289"/>
    </location>
</feature>
<feature type="compositionally biased region" description="Polar residues" evidence="1">
    <location>
        <begin position="997"/>
        <end position="1018"/>
    </location>
</feature>
<feature type="compositionally biased region" description="Polar residues" evidence="1">
    <location>
        <begin position="249"/>
        <end position="267"/>
    </location>
</feature>
<feature type="compositionally biased region" description="Polar residues" evidence="1">
    <location>
        <begin position="12"/>
        <end position="33"/>
    </location>
</feature>
<feature type="compositionally biased region" description="Polar residues" evidence="1">
    <location>
        <begin position="307"/>
        <end position="316"/>
    </location>
</feature>
<dbReference type="GO" id="GO:0030466">
    <property type="term" value="P:silent mating-type cassette heterochromatin formation"/>
    <property type="evidence" value="ECO:0007669"/>
    <property type="project" value="TreeGrafter"/>
</dbReference>
<dbReference type="GO" id="GO:0006357">
    <property type="term" value="P:regulation of transcription by RNA polymerase II"/>
    <property type="evidence" value="ECO:0007669"/>
    <property type="project" value="TreeGrafter"/>
</dbReference>
<dbReference type="RefSeq" id="XP_031872095.1">
    <property type="nucleotide sequence ID" value="XM_032012402.1"/>
</dbReference>
<gene>
    <name evidence="3" type="ORF">BP5553_03779</name>
</gene>
<protein>
    <recommendedName>
        <fullName evidence="2">Ams2/SPT21 N-terminal domain-containing protein</fullName>
    </recommendedName>
</protein>
<feature type="region of interest" description="Disordered" evidence="1">
    <location>
        <begin position="1098"/>
        <end position="1166"/>
    </location>
</feature>
<feature type="region of interest" description="Disordered" evidence="1">
    <location>
        <begin position="702"/>
        <end position="721"/>
    </location>
</feature>
<dbReference type="OrthoDB" id="3199820at2759"/>
<comment type="caution">
    <text evidence="3">The sequence shown here is derived from an EMBL/GenBank/DDBJ whole genome shotgun (WGS) entry which is preliminary data.</text>
</comment>
<dbReference type="EMBL" id="NPIC01000002">
    <property type="protein sequence ID" value="RDL39439.1"/>
    <property type="molecule type" value="Genomic_DNA"/>
</dbReference>
<dbReference type="PANTHER" id="PTHR39147:SF1">
    <property type="entry name" value="PROTEIN SPT21"/>
    <property type="match status" value="1"/>
</dbReference>
<evidence type="ECO:0000256" key="1">
    <source>
        <dbReference type="SAM" id="MobiDB-lite"/>
    </source>
</evidence>
<accession>A0A370TVA9</accession>
<dbReference type="InterPro" id="IPR042403">
    <property type="entry name" value="Spt21/Ams2"/>
</dbReference>
<feature type="compositionally biased region" description="Polar residues" evidence="1">
    <location>
        <begin position="709"/>
        <end position="718"/>
    </location>
</feature>
<evidence type="ECO:0000313" key="4">
    <source>
        <dbReference type="Proteomes" id="UP000254866"/>
    </source>
</evidence>
<proteinExistence type="predicted"/>
<dbReference type="GO" id="GO:0008270">
    <property type="term" value="F:zinc ion binding"/>
    <property type="evidence" value="ECO:0007669"/>
    <property type="project" value="InterPro"/>
</dbReference>
<sequence length="1289" mass="140660">MSSPAALIQGPTPWSNPESQVSAMGTNTSSTDDGVSVRPMRLKVLYTFDDQNKTNCLARWPHVLQIQTVAMDETTSIGVIELKTCIQAIVQCSPELVARLGQDYTVYAYDFSEYDNPLVGQGMLSWALGAASSTPDSPAHQSNKLITGRVCKNILGLFANGVKETLEVKLRLVPVPTVLQSEYINAMEKYRELSRVIPAGLDPNEWTAFLQSNPNFAQLANKATPTPSIQPTQRDGTSMELVNQLLSPSVQEQSLPKPPNQGNTNENICRGSPAETTTTTENPKKASPPPSRAAVKRPRKGRPPKNATAQGGNTSGYEEGTDGDDGPPSKKRAKITKADWSSKSTIGSATDSLRVAASTAGSLRLFRPIAMSPMPTGGSHLQDMPRAPTPVPNMSNQYLTRPRTSSQSNFRADFFTGQADAPQRHISPYPPLQKPEDQPRFSIESANNSPERNDSPVDTPPGINSSPPVMRTRPPSPIRSSPPCPSSPVLPQMPRTDSGFMSASLEDLFGEGNDDGPHVGDNDRIEVNPEFNRHPAPQTAPFFDSGFRIEEETPGPMELLPTKIPVHKPKPAPSKRTLSRHRSRAGSVMSEDGQQTLPPLRRDSRATPSQLSLPQALPQSEPTLQHLPMPQSIAATGSQAQSPAPEPSESREHKAQASAGQVTPIHTTQSAPAPAPPTRYGSRMMARTASMGALTFPEVPASEPAMPPSSLQRSQTWSDVRPGTEEVFPHPHMRGMQPCQPMPDNSSEYSRACLEKKASIRQKLELAIANGQMPPFCSNCGAIETPTWRKAWSQDHQGAPGYHEYSDLPGRVTCINILARDSAGMPTSYQLIKKSLSPGEKKEEYKEFLLCNPCGIWMTKYKIQRPKEKWESYAPATRKGMDGGGNGGRAQRPSKAKNAQSANLMVPTSEANFPPSDAYFPPSEGYFPTQEVHQLQRGTTGPLEGVSPTDTTGQMRQLSDKQRQEQDERRRSTSSQPTKRLKAITSGAASTALKRAIQSSPARWAGTRTSPVDGTRQSPIDVEEDLGSTRRLLFPSPRKDGSPKILGEVMINVEHVATDFRPSKGGAVEATDKENCPPAIEAGDMDAELLKLFDQEMERPRTPTQKSPIPNPFKTPTRPTPSHRPITRSVSRSIRSAKSPGQLLSFGQQTPTKTPRRSPRNHDSIFESPFTATMNQLMSEANNQSPTRDALELDFGHPSELPNINVNDGDMNFNIEDFFSTDVPMPSSPPRMFHLYEDPTAMQNIDWNQFGRIGGQHKSNGVDGEVAIKPEPEDSPQKRGENTTGIGKA</sequence>
<feature type="region of interest" description="Disordered" evidence="1">
    <location>
        <begin position="635"/>
        <end position="679"/>
    </location>
</feature>
<feature type="compositionally biased region" description="Basic and acidic residues" evidence="1">
    <location>
        <begin position="1266"/>
        <end position="1281"/>
    </location>
</feature>
<feature type="region of interest" description="Disordered" evidence="1">
    <location>
        <begin position="1"/>
        <end position="33"/>
    </location>
</feature>